<dbReference type="InterPro" id="IPR023885">
    <property type="entry name" value="4Fe4S-binding_SPASM_dom"/>
</dbReference>
<sequence>MKSQSYPIRVLANSLYNNVNKSQKKKNNDFIENRVLCTANYSHLFILPDGKVTICEQLYWNSKFIVGDILESSLAEIWTSDKAKYLYNLPQKDISDESSCKTCKVYTICRQQSGGVCWKEVIAAYGTDKWDYPDPSCPHAPNIYNDIYL</sequence>
<evidence type="ECO:0000259" key="1">
    <source>
        <dbReference type="Pfam" id="PF13186"/>
    </source>
</evidence>
<protein>
    <submittedName>
        <fullName evidence="2">Radical SAM protein</fullName>
    </submittedName>
</protein>
<accession>A0A096CL82</accession>
<dbReference type="PANTHER" id="PTHR11228:SF7">
    <property type="entry name" value="PQQA PEPTIDE CYCLASE"/>
    <property type="match status" value="1"/>
</dbReference>
<evidence type="ECO:0000313" key="2">
    <source>
        <dbReference type="EMBL" id="KGF46079.1"/>
    </source>
</evidence>
<dbReference type="InterPro" id="IPR050377">
    <property type="entry name" value="Radical_SAM_PqqE_MftC-like"/>
</dbReference>
<dbReference type="InterPro" id="IPR013785">
    <property type="entry name" value="Aldolase_TIM"/>
</dbReference>
<reference evidence="2 3" key="1">
    <citation type="submission" date="2014-07" db="EMBL/GenBank/DDBJ databases">
        <authorList>
            <person name="McCorrison J."/>
            <person name="Sanka R."/>
            <person name="Torralba M."/>
            <person name="Gillis M."/>
            <person name="Haft D.H."/>
            <person name="Methe B."/>
            <person name="Sutton G."/>
            <person name="Nelson K.E."/>
        </authorList>
    </citation>
    <scope>NUCLEOTIDE SEQUENCE [LARGE SCALE GENOMIC DNA]</scope>
    <source>
        <strain evidence="2 3">DNF00882</strain>
    </source>
</reference>
<organism evidence="2 3">
    <name type="scientific">Prevotella disiens DNF00882</name>
    <dbReference type="NCBI Taxonomy" id="1401075"/>
    <lineage>
        <taxon>Bacteria</taxon>
        <taxon>Pseudomonadati</taxon>
        <taxon>Bacteroidota</taxon>
        <taxon>Bacteroidia</taxon>
        <taxon>Bacteroidales</taxon>
        <taxon>Prevotellaceae</taxon>
        <taxon>Prevotella</taxon>
    </lineage>
</organism>
<dbReference type="Proteomes" id="UP000029538">
    <property type="component" value="Unassembled WGS sequence"/>
</dbReference>
<comment type="caution">
    <text evidence="2">The sequence shown here is derived from an EMBL/GenBank/DDBJ whole genome shotgun (WGS) entry which is preliminary data.</text>
</comment>
<dbReference type="InterPro" id="IPR058240">
    <property type="entry name" value="rSAM_sf"/>
</dbReference>
<dbReference type="PANTHER" id="PTHR11228">
    <property type="entry name" value="RADICAL SAM DOMAIN PROTEIN"/>
    <property type="match status" value="1"/>
</dbReference>
<dbReference type="Gene3D" id="3.20.20.70">
    <property type="entry name" value="Aldolase class I"/>
    <property type="match status" value="1"/>
</dbReference>
<dbReference type="AlphaFoldDB" id="A0A096CL82"/>
<dbReference type="Pfam" id="PF13186">
    <property type="entry name" value="SPASM"/>
    <property type="match status" value="1"/>
</dbReference>
<evidence type="ECO:0000313" key="3">
    <source>
        <dbReference type="Proteomes" id="UP000029538"/>
    </source>
</evidence>
<name>A0A096CL82_9BACT</name>
<dbReference type="SUPFAM" id="SSF102114">
    <property type="entry name" value="Radical SAM enzymes"/>
    <property type="match status" value="1"/>
</dbReference>
<dbReference type="NCBIfam" id="TIGR04085">
    <property type="entry name" value="rSAM_more_4Fe4S"/>
    <property type="match status" value="1"/>
</dbReference>
<gene>
    <name evidence="2" type="ORF">HMPREF0654_11980</name>
</gene>
<feature type="domain" description="4Fe4S-binding SPASM" evidence="1">
    <location>
        <begin position="37"/>
        <end position="104"/>
    </location>
</feature>
<dbReference type="EMBL" id="JRNR01000172">
    <property type="protein sequence ID" value="KGF46079.1"/>
    <property type="molecule type" value="Genomic_DNA"/>
</dbReference>
<dbReference type="GO" id="GO:0006783">
    <property type="term" value="P:heme biosynthetic process"/>
    <property type="evidence" value="ECO:0007669"/>
    <property type="project" value="TreeGrafter"/>
</dbReference>
<proteinExistence type="predicted"/>
<dbReference type="CDD" id="cd21109">
    <property type="entry name" value="SPASM"/>
    <property type="match status" value="1"/>
</dbReference>